<gene>
    <name evidence="1" type="ORF">LMG27177_03652</name>
</gene>
<dbReference type="AlphaFoldDB" id="A0A6J5GDA7"/>
<dbReference type="EMBL" id="CADIKI010000010">
    <property type="protein sequence ID" value="CAB3794537.1"/>
    <property type="molecule type" value="Genomic_DNA"/>
</dbReference>
<keyword evidence="2" id="KW-1185">Reference proteome</keyword>
<evidence type="ECO:0000313" key="2">
    <source>
        <dbReference type="Proteomes" id="UP000494252"/>
    </source>
</evidence>
<organism evidence="1 2">
    <name type="scientific">Paraburkholderia fynbosensis</name>
    <dbReference type="NCBI Taxonomy" id="1200993"/>
    <lineage>
        <taxon>Bacteria</taxon>
        <taxon>Pseudomonadati</taxon>
        <taxon>Pseudomonadota</taxon>
        <taxon>Betaproteobacteria</taxon>
        <taxon>Burkholderiales</taxon>
        <taxon>Burkholderiaceae</taxon>
        <taxon>Paraburkholderia</taxon>
    </lineage>
</organism>
<dbReference type="Proteomes" id="UP000494252">
    <property type="component" value="Unassembled WGS sequence"/>
</dbReference>
<reference evidence="1 2" key="1">
    <citation type="submission" date="2020-04" db="EMBL/GenBank/DDBJ databases">
        <authorList>
            <person name="De Canck E."/>
        </authorList>
    </citation>
    <scope>NUCLEOTIDE SEQUENCE [LARGE SCALE GENOMIC DNA]</scope>
    <source>
        <strain evidence="1 2">LMG 27177</strain>
    </source>
</reference>
<sequence>MSSRNELVDVLTDVRKAYRLLADYQSALLTLVNDIAQRIGATYYSAAYPNYPLRSYNVNPFGKKVGKDFLPMLNASHLFLSARKENTEAHNNPEAGDFLVDFHLMSDTNELEGREPVPAEAAESLLLIYLYRATETLPKGTNWYHQVWLNTDYPAADGVWFPATSFQSVRVSRLTVDLAEFADPAGASAVAGRILDHLKTN</sequence>
<accession>A0A6J5GDA7</accession>
<evidence type="ECO:0000313" key="1">
    <source>
        <dbReference type="EMBL" id="CAB3794537.1"/>
    </source>
</evidence>
<name>A0A6J5GDA7_9BURK</name>
<proteinExistence type="predicted"/>
<protein>
    <submittedName>
        <fullName evidence="1">Uncharacterized protein</fullName>
    </submittedName>
</protein>